<keyword evidence="1" id="KW-1133">Transmembrane helix</keyword>
<gene>
    <name evidence="2" type="ORF">C7B43_15030</name>
</gene>
<evidence type="ECO:0000313" key="3">
    <source>
        <dbReference type="Proteomes" id="UP000242699"/>
    </source>
</evidence>
<organism evidence="2 3">
    <name type="scientific">Sulfobacillus benefaciens</name>
    <dbReference type="NCBI Taxonomy" id="453960"/>
    <lineage>
        <taxon>Bacteria</taxon>
        <taxon>Bacillati</taxon>
        <taxon>Bacillota</taxon>
        <taxon>Clostridia</taxon>
        <taxon>Eubacteriales</taxon>
        <taxon>Clostridiales Family XVII. Incertae Sedis</taxon>
        <taxon>Sulfobacillus</taxon>
    </lineage>
</organism>
<evidence type="ECO:0000256" key="1">
    <source>
        <dbReference type="SAM" id="Phobius"/>
    </source>
</evidence>
<evidence type="ECO:0000313" key="2">
    <source>
        <dbReference type="EMBL" id="PSR26051.1"/>
    </source>
</evidence>
<feature type="transmembrane region" description="Helical" evidence="1">
    <location>
        <begin position="407"/>
        <end position="427"/>
    </location>
</feature>
<feature type="transmembrane region" description="Helical" evidence="1">
    <location>
        <begin position="211"/>
        <end position="233"/>
    </location>
</feature>
<feature type="transmembrane region" description="Helical" evidence="1">
    <location>
        <begin position="433"/>
        <end position="454"/>
    </location>
</feature>
<feature type="transmembrane region" description="Helical" evidence="1">
    <location>
        <begin position="377"/>
        <end position="395"/>
    </location>
</feature>
<feature type="transmembrane region" description="Helical" evidence="1">
    <location>
        <begin position="55"/>
        <end position="85"/>
    </location>
</feature>
<reference evidence="2 3" key="1">
    <citation type="journal article" date="2014" name="BMC Genomics">
        <title>Comparison of environmental and isolate Sulfobacillus genomes reveals diverse carbon, sulfur, nitrogen, and hydrogen metabolisms.</title>
        <authorList>
            <person name="Justice N.B."/>
            <person name="Norman A."/>
            <person name="Brown C.T."/>
            <person name="Singh A."/>
            <person name="Thomas B.C."/>
            <person name="Banfield J.F."/>
        </authorList>
    </citation>
    <scope>NUCLEOTIDE SEQUENCE [LARGE SCALE GENOMIC DNA]</scope>
    <source>
        <strain evidence="2">AMDSBA1</strain>
    </source>
</reference>
<feature type="transmembrane region" description="Helical" evidence="1">
    <location>
        <begin position="344"/>
        <end position="365"/>
    </location>
</feature>
<feature type="transmembrane region" description="Helical" evidence="1">
    <location>
        <begin position="126"/>
        <end position="147"/>
    </location>
</feature>
<feature type="transmembrane region" description="Helical" evidence="1">
    <location>
        <begin position="97"/>
        <end position="120"/>
    </location>
</feature>
<feature type="transmembrane region" description="Helical" evidence="1">
    <location>
        <begin position="20"/>
        <end position="43"/>
    </location>
</feature>
<dbReference type="AlphaFoldDB" id="A0A2T2WUZ0"/>
<dbReference type="Proteomes" id="UP000242699">
    <property type="component" value="Unassembled WGS sequence"/>
</dbReference>
<keyword evidence="1" id="KW-0812">Transmembrane</keyword>
<feature type="transmembrane region" description="Helical" evidence="1">
    <location>
        <begin position="301"/>
        <end position="332"/>
    </location>
</feature>
<name>A0A2T2WUZ0_9FIRM</name>
<sequence>MTRYLMRWQFLMIKRQMLTFQGLFPLLMGILFQVAFLTVMLIHGTQHLAAAITPVVFYVSLFGLVQVAGSFTQLIALSTLGLLGVAPITPRDKIQMVAGSLMFTAGLNATLLSMGIGIVLGLRYGLAGGVLVAAVLWITGFSLYMGLGIGLNSLLISRLPVKMRKNGGVLFLGLLIMVVSPLYALMSQHDPSLANSLGGALVAISAQKSGAWSLVLTLLGVSAGLLIMVLLPLRKNASAFANKMGDVISTDSKEYHSGRFPRGLTRLLLWREFVTLARRPILAIGVLIFVSVMAAEMPGPFYLWLFGILGSQIGATVLALGSPSVLALLYIAPIRLETYWYKRLISLSPLSLLLSLALTAVLLFTRRVLAPITAVDGFVLCFLAMMATSFFAIYFKPTSSQARKRNVVFSTIVMFAVVLVPMGLGVLDQTRPLLGFFVTGACTLGIAAIGGPLIRRKRALQYPFSPGKGIFITKRSSV</sequence>
<proteinExistence type="predicted"/>
<dbReference type="EMBL" id="PXYT01000043">
    <property type="protein sequence ID" value="PSR26051.1"/>
    <property type="molecule type" value="Genomic_DNA"/>
</dbReference>
<comment type="caution">
    <text evidence="2">The sequence shown here is derived from an EMBL/GenBank/DDBJ whole genome shotgun (WGS) entry which is preliminary data.</text>
</comment>
<keyword evidence="1" id="KW-0472">Membrane</keyword>
<feature type="transmembrane region" description="Helical" evidence="1">
    <location>
        <begin position="168"/>
        <end position="186"/>
    </location>
</feature>
<accession>A0A2T2WUZ0</accession>
<feature type="transmembrane region" description="Helical" evidence="1">
    <location>
        <begin position="276"/>
        <end position="295"/>
    </location>
</feature>
<protein>
    <submittedName>
        <fullName evidence="2">Uncharacterized protein</fullName>
    </submittedName>
</protein>